<gene>
    <name evidence="2" type="ORF">G6F50_007253</name>
</gene>
<dbReference type="EMBL" id="JAANIU010001132">
    <property type="protein sequence ID" value="KAG1568475.1"/>
    <property type="molecule type" value="Genomic_DNA"/>
</dbReference>
<evidence type="ECO:0000256" key="1">
    <source>
        <dbReference type="SAM" id="Phobius"/>
    </source>
</evidence>
<evidence type="ECO:0000313" key="2">
    <source>
        <dbReference type="EMBL" id="KAG1568475.1"/>
    </source>
</evidence>
<keyword evidence="3" id="KW-1185">Reference proteome</keyword>
<comment type="caution">
    <text evidence="2">The sequence shown here is derived from an EMBL/GenBank/DDBJ whole genome shotgun (WGS) entry which is preliminary data.</text>
</comment>
<feature type="transmembrane region" description="Helical" evidence="1">
    <location>
        <begin position="378"/>
        <end position="396"/>
    </location>
</feature>
<name>A0A9P6Z125_9FUNG</name>
<reference evidence="2 3" key="1">
    <citation type="journal article" date="2020" name="Microb. Genom.">
        <title>Genetic diversity of clinical and environmental Mucorales isolates obtained from an investigation of mucormycosis cases among solid organ transplant recipients.</title>
        <authorList>
            <person name="Nguyen M.H."/>
            <person name="Kaul D."/>
            <person name="Muto C."/>
            <person name="Cheng S.J."/>
            <person name="Richter R.A."/>
            <person name="Bruno V.M."/>
            <person name="Liu G."/>
            <person name="Beyhan S."/>
            <person name="Sundermann A.J."/>
            <person name="Mounaud S."/>
            <person name="Pasculle A.W."/>
            <person name="Nierman W.C."/>
            <person name="Driscoll E."/>
            <person name="Cumbie R."/>
            <person name="Clancy C.J."/>
            <person name="Dupont C.L."/>
        </authorList>
    </citation>
    <scope>NUCLEOTIDE SEQUENCE [LARGE SCALE GENOMIC DNA]</scope>
    <source>
        <strain evidence="2 3">GL24</strain>
    </source>
</reference>
<dbReference type="AlphaFoldDB" id="A0A9P6Z125"/>
<feature type="transmembrane region" description="Helical" evidence="1">
    <location>
        <begin position="403"/>
        <end position="421"/>
    </location>
</feature>
<feature type="transmembrane region" description="Helical" evidence="1">
    <location>
        <begin position="272"/>
        <end position="290"/>
    </location>
</feature>
<evidence type="ECO:0000313" key="3">
    <source>
        <dbReference type="Proteomes" id="UP000740926"/>
    </source>
</evidence>
<organism evidence="2 3">
    <name type="scientific">Rhizopus delemar</name>
    <dbReference type="NCBI Taxonomy" id="936053"/>
    <lineage>
        <taxon>Eukaryota</taxon>
        <taxon>Fungi</taxon>
        <taxon>Fungi incertae sedis</taxon>
        <taxon>Mucoromycota</taxon>
        <taxon>Mucoromycotina</taxon>
        <taxon>Mucoromycetes</taxon>
        <taxon>Mucorales</taxon>
        <taxon>Mucorineae</taxon>
        <taxon>Rhizopodaceae</taxon>
        <taxon>Rhizopus</taxon>
    </lineage>
</organism>
<accession>A0A9P6Z125</accession>
<feature type="transmembrane region" description="Helical" evidence="1">
    <location>
        <begin position="296"/>
        <end position="315"/>
    </location>
</feature>
<proteinExistence type="predicted"/>
<sequence>MQAPIGSDTQKEEQDYTRELKHAIGSSARTEVMNRWLLRFTNLLAGKLGLNTTDMNQFMKINTSGGTASRSELVWFYYYRLGLDAEQTLRLTDFSELLRKARELAPAAESEVPADGVLIPIDASDANLETKNMRKLLKSAHTVCRTRGRKPIVPTIEMYVRSIWVFFCAPHLFIHSAAKAIQAVLYRLLLGFPFRQCRIAPNAFYYRNGQISLGNYGDLCLPLATAYTDRHLKIDKDFVLRKPVRDDRYISSQQNEDLYSLTSFFQNVFQSIRSLVLLAVFIPFPGYWYSVGETDVIPFFTIFVMFSIFLTSSLVPTFKTNLSIYIPNEDEEDVKKTFKIRLAECLERSGERLVYFLLYALLYYPIIVILMNHSSNTILWKLNLMFSLLIAVDGVFNRNHCPSSLFGICFFAVFISLMMISCKEVEVNDPIRFISIL</sequence>
<keyword evidence="1" id="KW-1133">Transmembrane helix</keyword>
<keyword evidence="1" id="KW-0472">Membrane</keyword>
<protein>
    <submittedName>
        <fullName evidence="2">Uncharacterized protein</fullName>
    </submittedName>
</protein>
<dbReference type="Proteomes" id="UP000740926">
    <property type="component" value="Unassembled WGS sequence"/>
</dbReference>
<keyword evidence="1" id="KW-0812">Transmembrane</keyword>
<feature type="transmembrane region" description="Helical" evidence="1">
    <location>
        <begin position="353"/>
        <end position="372"/>
    </location>
</feature>